<sequence length="47" mass="5321">MASAVLRHGGILDLIDDTCQDRLPYKDYNGLIESVKEQKLKWTDLAS</sequence>
<name>A0A811ZQQ8_NYCPR</name>
<evidence type="ECO:0000313" key="2">
    <source>
        <dbReference type="Proteomes" id="UP000645828"/>
    </source>
</evidence>
<proteinExistence type="predicted"/>
<gene>
    <name evidence="1" type="ORF">NYPRO_LOCUS23737</name>
</gene>
<dbReference type="AlphaFoldDB" id="A0A811ZQQ8"/>
<dbReference type="Proteomes" id="UP000645828">
    <property type="component" value="Unassembled WGS sequence"/>
</dbReference>
<keyword evidence="2" id="KW-1185">Reference proteome</keyword>
<protein>
    <submittedName>
        <fullName evidence="1">(raccoon dog) hypothetical protein</fullName>
    </submittedName>
</protein>
<dbReference type="EMBL" id="CAJHUB010000771">
    <property type="protein sequence ID" value="CAD7690943.1"/>
    <property type="molecule type" value="Genomic_DNA"/>
</dbReference>
<evidence type="ECO:0000313" key="1">
    <source>
        <dbReference type="EMBL" id="CAD7690943.1"/>
    </source>
</evidence>
<organism evidence="1 2">
    <name type="scientific">Nyctereutes procyonoides</name>
    <name type="common">Raccoon dog</name>
    <name type="synonym">Canis procyonoides</name>
    <dbReference type="NCBI Taxonomy" id="34880"/>
    <lineage>
        <taxon>Eukaryota</taxon>
        <taxon>Metazoa</taxon>
        <taxon>Chordata</taxon>
        <taxon>Craniata</taxon>
        <taxon>Vertebrata</taxon>
        <taxon>Euteleostomi</taxon>
        <taxon>Mammalia</taxon>
        <taxon>Eutheria</taxon>
        <taxon>Laurasiatheria</taxon>
        <taxon>Carnivora</taxon>
        <taxon>Caniformia</taxon>
        <taxon>Canidae</taxon>
        <taxon>Nyctereutes</taxon>
    </lineage>
</organism>
<comment type="caution">
    <text evidence="1">The sequence shown here is derived from an EMBL/GenBank/DDBJ whole genome shotgun (WGS) entry which is preliminary data.</text>
</comment>
<reference evidence="1" key="1">
    <citation type="submission" date="2020-12" db="EMBL/GenBank/DDBJ databases">
        <authorList>
            <consortium name="Molecular Ecology Group"/>
        </authorList>
    </citation>
    <scope>NUCLEOTIDE SEQUENCE</scope>
    <source>
        <strain evidence="1">TBG_1078</strain>
    </source>
</reference>
<accession>A0A811ZQQ8</accession>